<accession>A0A5J5JW88</accession>
<evidence type="ECO:0000313" key="3">
    <source>
        <dbReference type="Proteomes" id="UP000327011"/>
    </source>
</evidence>
<dbReference type="EMBL" id="VYTZ01000016">
    <property type="protein sequence ID" value="KAA9374385.1"/>
    <property type="molecule type" value="Genomic_DNA"/>
</dbReference>
<reference evidence="2 3" key="1">
    <citation type="submission" date="2019-09" db="EMBL/GenBank/DDBJ databases">
        <title>Screening of Novel Bioactive Compounds from Soil-Associated.</title>
        <authorList>
            <person name="Gong X."/>
        </authorList>
    </citation>
    <scope>NUCLEOTIDE SEQUENCE [LARGE SCALE GENOMIC DNA]</scope>
    <source>
        <strain evidence="2 3">Gxj-6</strain>
    </source>
</reference>
<feature type="signal peptide" evidence="1">
    <location>
        <begin position="1"/>
        <end position="28"/>
    </location>
</feature>
<dbReference type="Proteomes" id="UP000327011">
    <property type="component" value="Unassembled WGS sequence"/>
</dbReference>
<organism evidence="2 3">
    <name type="scientific">Microbispora cellulosiformans</name>
    <dbReference type="NCBI Taxonomy" id="2614688"/>
    <lineage>
        <taxon>Bacteria</taxon>
        <taxon>Bacillati</taxon>
        <taxon>Actinomycetota</taxon>
        <taxon>Actinomycetes</taxon>
        <taxon>Streptosporangiales</taxon>
        <taxon>Streptosporangiaceae</taxon>
        <taxon>Microbispora</taxon>
    </lineage>
</organism>
<sequence>MIGKTIATTAAGLAVLTTTLAAPSAASASGTKQVHLRKGLTLTIPASWKAVQAGSDWTRVVTGSCPSLGTMDFGFRDAGCHGFWVLGPKALKIGNHTFQYYNPRYGFDPATDVSVCPRTVRLYKGTMKLAGKGLRKVGAGHRADYHAWAATCVDKKFRVKMRYSQREWYLPTSKILIVDQWNTPGLDGILKKATWR</sequence>
<feature type="chain" id="PRO_5023942832" evidence="1">
    <location>
        <begin position="29"/>
        <end position="196"/>
    </location>
</feature>
<name>A0A5J5JW88_9ACTN</name>
<keyword evidence="1" id="KW-0732">Signal</keyword>
<evidence type="ECO:0000256" key="1">
    <source>
        <dbReference type="SAM" id="SignalP"/>
    </source>
</evidence>
<dbReference type="RefSeq" id="WP_150938747.1">
    <property type="nucleotide sequence ID" value="NZ_VYTZ01000016.1"/>
</dbReference>
<proteinExistence type="predicted"/>
<keyword evidence="3" id="KW-1185">Reference proteome</keyword>
<protein>
    <submittedName>
        <fullName evidence="2">Uncharacterized protein</fullName>
    </submittedName>
</protein>
<dbReference type="AlphaFoldDB" id="A0A5J5JW88"/>
<gene>
    <name evidence="2" type="ORF">F5972_31220</name>
</gene>
<comment type="caution">
    <text evidence="2">The sequence shown here is derived from an EMBL/GenBank/DDBJ whole genome shotgun (WGS) entry which is preliminary data.</text>
</comment>
<evidence type="ECO:0000313" key="2">
    <source>
        <dbReference type="EMBL" id="KAA9374385.1"/>
    </source>
</evidence>